<comment type="caution">
    <text evidence="2">The sequence shown here is derived from an EMBL/GenBank/DDBJ whole genome shotgun (WGS) entry which is preliminary data.</text>
</comment>
<dbReference type="PANTHER" id="PTHR42999">
    <property type="entry name" value="ANTIBIOTIC RESISTANCE PROTEIN MCBG"/>
    <property type="match status" value="1"/>
</dbReference>
<name>A0ABP5CV63_9ACTN</name>
<dbReference type="SUPFAM" id="SSF141571">
    <property type="entry name" value="Pentapeptide repeat-like"/>
    <property type="match status" value="1"/>
</dbReference>
<evidence type="ECO:0000313" key="2">
    <source>
        <dbReference type="EMBL" id="GAA1969479.1"/>
    </source>
</evidence>
<accession>A0ABP5CV63</accession>
<dbReference type="EMBL" id="BAAAQM010000015">
    <property type="protein sequence ID" value="GAA1969479.1"/>
    <property type="molecule type" value="Genomic_DNA"/>
</dbReference>
<dbReference type="Pfam" id="PF13599">
    <property type="entry name" value="Pentapeptide_4"/>
    <property type="match status" value="1"/>
</dbReference>
<organism evidence="2 3">
    <name type="scientific">Catenulispora subtropica</name>
    <dbReference type="NCBI Taxonomy" id="450798"/>
    <lineage>
        <taxon>Bacteria</taxon>
        <taxon>Bacillati</taxon>
        <taxon>Actinomycetota</taxon>
        <taxon>Actinomycetes</taxon>
        <taxon>Catenulisporales</taxon>
        <taxon>Catenulisporaceae</taxon>
        <taxon>Catenulispora</taxon>
    </lineage>
</organism>
<dbReference type="Proteomes" id="UP001499854">
    <property type="component" value="Unassembled WGS sequence"/>
</dbReference>
<dbReference type="InterPro" id="IPR001646">
    <property type="entry name" value="5peptide_repeat"/>
</dbReference>
<dbReference type="Gene3D" id="2.160.20.80">
    <property type="entry name" value="E3 ubiquitin-protein ligase SopA"/>
    <property type="match status" value="1"/>
</dbReference>
<reference evidence="3" key="1">
    <citation type="journal article" date="2019" name="Int. J. Syst. Evol. Microbiol.">
        <title>The Global Catalogue of Microorganisms (GCM) 10K type strain sequencing project: providing services to taxonomists for standard genome sequencing and annotation.</title>
        <authorList>
            <consortium name="The Broad Institute Genomics Platform"/>
            <consortium name="The Broad Institute Genome Sequencing Center for Infectious Disease"/>
            <person name="Wu L."/>
            <person name="Ma J."/>
        </authorList>
    </citation>
    <scope>NUCLEOTIDE SEQUENCE [LARGE SCALE GENOMIC DNA]</scope>
    <source>
        <strain evidence="3">JCM 16013</strain>
    </source>
</reference>
<gene>
    <name evidence="2" type="ORF">GCM10009838_30180</name>
</gene>
<dbReference type="InterPro" id="IPR052949">
    <property type="entry name" value="PA_immunity-related"/>
</dbReference>
<evidence type="ECO:0000313" key="3">
    <source>
        <dbReference type="Proteomes" id="UP001499854"/>
    </source>
</evidence>
<keyword evidence="3" id="KW-1185">Reference proteome</keyword>
<protein>
    <submittedName>
        <fullName evidence="2">Pentapeptide repeat-containing protein</fullName>
    </submittedName>
</protein>
<feature type="region of interest" description="Disordered" evidence="1">
    <location>
        <begin position="1"/>
        <end position="27"/>
    </location>
</feature>
<sequence>MIGMHSATPNPLPRPDLPPASELAPLDQPVRDEGHYECQRAESVEWDDVFASHARFSQCLLTDVTLTGGEWSKTTFADVRLEDSRLLAPDLSASHWRDTEVVRGIASGVQWHDADVRRVHFDQVKLDAVNLRGAALTDVVFTDCLLREADFGGTKLTRVRFPGCTFEDADFSRARLTDVDLRGARLHFKAGLDALRGATIDGGQLVELAPALAAHVGLRIG</sequence>
<dbReference type="PANTHER" id="PTHR42999:SF1">
    <property type="entry name" value="PENTAPEPTIDE REPEAT-CONTAINING PROTEIN"/>
    <property type="match status" value="1"/>
</dbReference>
<proteinExistence type="predicted"/>
<evidence type="ECO:0000256" key="1">
    <source>
        <dbReference type="SAM" id="MobiDB-lite"/>
    </source>
</evidence>